<evidence type="ECO:0000259" key="5">
    <source>
        <dbReference type="PROSITE" id="PS51078"/>
    </source>
</evidence>
<gene>
    <name evidence="6" type="primary">kdgR_1</name>
    <name evidence="6" type="ORF">SPACI_001570</name>
</gene>
<dbReference type="Pfam" id="PF09339">
    <property type="entry name" value="HTH_IclR"/>
    <property type="match status" value="1"/>
</dbReference>
<evidence type="ECO:0000259" key="4">
    <source>
        <dbReference type="PROSITE" id="PS51077"/>
    </source>
</evidence>
<dbReference type="InterPro" id="IPR036390">
    <property type="entry name" value="WH_DNA-bd_sf"/>
</dbReference>
<dbReference type="Gene3D" id="1.10.10.10">
    <property type="entry name" value="Winged helix-like DNA-binding domain superfamily/Winged helix DNA-binding domain"/>
    <property type="match status" value="1"/>
</dbReference>
<feature type="domain" description="IclR-ED" evidence="5">
    <location>
        <begin position="70"/>
        <end position="251"/>
    </location>
</feature>
<dbReference type="InterPro" id="IPR036388">
    <property type="entry name" value="WH-like_DNA-bd_sf"/>
</dbReference>
<dbReference type="SUPFAM" id="SSF46785">
    <property type="entry name" value="Winged helix' DNA-binding domain"/>
    <property type="match status" value="1"/>
</dbReference>
<dbReference type="Gene3D" id="3.30.450.40">
    <property type="match status" value="1"/>
</dbReference>
<dbReference type="Proteomes" id="UP000216052">
    <property type="component" value="Chromosome"/>
</dbReference>
<accession>A0ABZ3IWG9</accession>
<dbReference type="InterPro" id="IPR005471">
    <property type="entry name" value="Tscrpt_reg_IclR_N"/>
</dbReference>
<dbReference type="PROSITE" id="PS51078">
    <property type="entry name" value="ICLR_ED"/>
    <property type="match status" value="1"/>
</dbReference>
<evidence type="ECO:0000313" key="7">
    <source>
        <dbReference type="Proteomes" id="UP000216052"/>
    </source>
</evidence>
<dbReference type="EMBL" id="CP155571">
    <property type="protein sequence ID" value="XFO70169.1"/>
    <property type="molecule type" value="Genomic_DNA"/>
</dbReference>
<keyword evidence="2" id="KW-0238">DNA-binding</keyword>
<keyword evidence="7" id="KW-1185">Reference proteome</keyword>
<reference evidence="6" key="1">
    <citation type="submission" date="2024-05" db="EMBL/GenBank/DDBJ databases">
        <title>Isolation and characterization of Sporomusa carbonis sp. nov., a carboxydotrophic hydrogenogen in the genus of Sporomusa isolated from a charcoal burning pile.</title>
        <authorList>
            <person name="Boeer T."/>
            <person name="Rosenbaum F."/>
            <person name="Eysell L."/>
            <person name="Mueller V."/>
            <person name="Daniel R."/>
            <person name="Poehlein A."/>
        </authorList>
    </citation>
    <scope>NUCLEOTIDE SEQUENCE [LARGE SCALE GENOMIC DNA]</scope>
    <source>
        <strain evidence="6">DSM 3132</strain>
    </source>
</reference>
<evidence type="ECO:0000313" key="6">
    <source>
        <dbReference type="EMBL" id="XFO70169.1"/>
    </source>
</evidence>
<dbReference type="PROSITE" id="PS51077">
    <property type="entry name" value="HTH_ICLR"/>
    <property type="match status" value="1"/>
</dbReference>
<feature type="domain" description="HTH iclR-type" evidence="4">
    <location>
        <begin position="7"/>
        <end position="69"/>
    </location>
</feature>
<dbReference type="InterPro" id="IPR014757">
    <property type="entry name" value="Tscrpt_reg_IclR_C"/>
</dbReference>
<proteinExistence type="predicted"/>
<evidence type="ECO:0000256" key="2">
    <source>
        <dbReference type="ARBA" id="ARBA00023125"/>
    </source>
</evidence>
<dbReference type="PANTHER" id="PTHR30136">
    <property type="entry name" value="HELIX-TURN-HELIX TRANSCRIPTIONAL REGULATOR, ICLR FAMILY"/>
    <property type="match status" value="1"/>
</dbReference>
<dbReference type="PANTHER" id="PTHR30136:SF24">
    <property type="entry name" value="HTH-TYPE TRANSCRIPTIONAL REPRESSOR ALLR"/>
    <property type="match status" value="1"/>
</dbReference>
<dbReference type="SUPFAM" id="SSF55781">
    <property type="entry name" value="GAF domain-like"/>
    <property type="match status" value="1"/>
</dbReference>
<evidence type="ECO:0000256" key="1">
    <source>
        <dbReference type="ARBA" id="ARBA00023015"/>
    </source>
</evidence>
<name>A0ABZ3IWG9_SPOA4</name>
<organism evidence="6 7">
    <name type="scientific">Sporomusa acidovorans (strain ATCC 49682 / DSM 3132 / Mol)</name>
    <dbReference type="NCBI Taxonomy" id="1123286"/>
    <lineage>
        <taxon>Bacteria</taxon>
        <taxon>Bacillati</taxon>
        <taxon>Bacillota</taxon>
        <taxon>Negativicutes</taxon>
        <taxon>Selenomonadales</taxon>
        <taxon>Sporomusaceae</taxon>
        <taxon>Sporomusa</taxon>
    </lineage>
</organism>
<dbReference type="InterPro" id="IPR029016">
    <property type="entry name" value="GAF-like_dom_sf"/>
</dbReference>
<evidence type="ECO:0000256" key="3">
    <source>
        <dbReference type="ARBA" id="ARBA00023163"/>
    </source>
</evidence>
<keyword evidence="1" id="KW-0805">Transcription regulation</keyword>
<sequence length="261" mass="29145">MLSFDEHRPTSRVLDILELLASSNEGHTLTEIAVAIDAPKSTILPIIRTLCHRKFISLNKMTSRYSISINAFVVGSSYLEDLNILNIIKEEMQYIVNQSLETCQMGILVKGDVLYIAKIDSLEPIRLVSFAGKKIPAYCTAVGKALLSRHSRQQLHELYPQGLQAFTPQTITDFSCLYEEICLIRESNVATESEEITNNVQCLAVPLCKDGQVIAAISVSIPKFRATPEKMSLIRNLLLASQRKIEQIFSTVNVDLLTFPS</sequence>
<protein>
    <submittedName>
        <fullName evidence="6">Transcriptional regulator KdgR</fullName>
    </submittedName>
</protein>
<dbReference type="InterPro" id="IPR050707">
    <property type="entry name" value="HTH_MetabolicPath_Reg"/>
</dbReference>
<dbReference type="Pfam" id="PF01614">
    <property type="entry name" value="IclR_C"/>
    <property type="match status" value="1"/>
</dbReference>
<keyword evidence="3" id="KW-0804">Transcription</keyword>